<comment type="caution">
    <text evidence="2">The sequence shown here is derived from an EMBL/GenBank/DDBJ whole genome shotgun (WGS) entry which is preliminary data.</text>
</comment>
<keyword evidence="1" id="KW-0812">Transmembrane</keyword>
<evidence type="ECO:0008006" key="3">
    <source>
        <dbReference type="Google" id="ProtNLM"/>
    </source>
</evidence>
<evidence type="ECO:0000256" key="1">
    <source>
        <dbReference type="SAM" id="Phobius"/>
    </source>
</evidence>
<reference evidence="2" key="1">
    <citation type="journal article" date="2012" name="PLoS ONE">
        <title>Gene sets for utilization of primary and secondary nutrition supplies in the distal gut of endangered iberian lynx.</title>
        <authorList>
            <person name="Alcaide M."/>
            <person name="Messina E."/>
            <person name="Richter M."/>
            <person name="Bargiela R."/>
            <person name="Peplies J."/>
            <person name="Huws S.A."/>
            <person name="Newbold C.J."/>
            <person name="Golyshin P.N."/>
            <person name="Simon M.A."/>
            <person name="Lopez G."/>
            <person name="Yakimov M.M."/>
            <person name="Ferrer M."/>
        </authorList>
    </citation>
    <scope>NUCLEOTIDE SEQUENCE</scope>
</reference>
<keyword evidence="1" id="KW-1133">Transmembrane helix</keyword>
<accession>J9GHY6</accession>
<evidence type="ECO:0000313" key="2">
    <source>
        <dbReference type="EMBL" id="EJW99079.1"/>
    </source>
</evidence>
<organism evidence="2">
    <name type="scientific">gut metagenome</name>
    <dbReference type="NCBI Taxonomy" id="749906"/>
    <lineage>
        <taxon>unclassified sequences</taxon>
        <taxon>metagenomes</taxon>
        <taxon>organismal metagenomes</taxon>
    </lineage>
</organism>
<dbReference type="EMBL" id="AMCI01003974">
    <property type="protein sequence ID" value="EJW99079.1"/>
    <property type="molecule type" value="Genomic_DNA"/>
</dbReference>
<sequence>MMKLRTVMKIAVFSSVILMCAGLVLYFFFRLSATKERKEINLFELVPSTASAVFVTDDMVQFVAEIEELNCSKDHHYLHVSKLFSCLKQAFSRFSEDSPHGLSRQMKRLLISFHEPDHALNQVFYFPLGSGDRQLIDKFKDKYLSSSYVPKEFVYKGEKIMIYPMEDGYFLVSYLTADYMVLSFQKKLIEEVIDAYKKEESLANEKSFMEVCTSPRHLSLATIYARANGLMGWSEFDMDMKDDYIYFTGFCHDTDSCSFVNQLLQQESVDEFPSHLLPATTFYFSQQRLDDWNAFLLCGGKGHYASADCGAEVWQFDRELSRYLMEHTKGDLLFGLFHSSDTAACHPEAVLALSVHQMREAEKSIWPLVNLGVAGHGERPSRVSFCRTGRRTYPVYCLPQTTLFSRLTGLDVPSSCLHAVFYKECLLLSSKEESLFDYIRQVEKGEVFDGTVTHQAGLATLSETYRFLVMADLEHLLDGSESGVRYLPDFFQKNADFFRRFILFAQFTCVEGIICPHIVLRYQTD</sequence>
<dbReference type="InterPro" id="IPR021787">
    <property type="entry name" value="DUF3352"/>
</dbReference>
<keyword evidence="1" id="KW-0472">Membrane</keyword>
<name>J9GHY6_9ZZZZ</name>
<gene>
    <name evidence="2" type="ORF">EVA_12811</name>
</gene>
<feature type="transmembrane region" description="Helical" evidence="1">
    <location>
        <begin position="7"/>
        <end position="29"/>
    </location>
</feature>
<proteinExistence type="predicted"/>
<dbReference type="AlphaFoldDB" id="J9GHY6"/>
<dbReference type="Pfam" id="PF11832">
    <property type="entry name" value="DUF3352"/>
    <property type="match status" value="1"/>
</dbReference>
<protein>
    <recommendedName>
        <fullName evidence="3">DUF3352 domain-containing protein</fullName>
    </recommendedName>
</protein>